<keyword evidence="1" id="KW-0732">Signal</keyword>
<dbReference type="Proteomes" id="UP000317909">
    <property type="component" value="Chromosome"/>
</dbReference>
<dbReference type="InterPro" id="IPR036439">
    <property type="entry name" value="Dockerin_dom_sf"/>
</dbReference>
<dbReference type="GO" id="GO:0000272">
    <property type="term" value="P:polysaccharide catabolic process"/>
    <property type="evidence" value="ECO:0007669"/>
    <property type="project" value="InterPro"/>
</dbReference>
<dbReference type="KEGG" id="llh:I41_04220"/>
<feature type="signal peptide" evidence="1">
    <location>
        <begin position="1"/>
        <end position="47"/>
    </location>
</feature>
<evidence type="ECO:0000256" key="1">
    <source>
        <dbReference type="SAM" id="SignalP"/>
    </source>
</evidence>
<name>A0A517TSB2_9BACT</name>
<evidence type="ECO:0000259" key="2">
    <source>
        <dbReference type="Pfam" id="PF07589"/>
    </source>
</evidence>
<dbReference type="AlphaFoldDB" id="A0A517TSB2"/>
<feature type="domain" description="Ice-binding protein C-terminal" evidence="2">
    <location>
        <begin position="727"/>
        <end position="750"/>
    </location>
</feature>
<dbReference type="InterPro" id="IPR013424">
    <property type="entry name" value="Ice-binding_C"/>
</dbReference>
<reference evidence="3 4" key="1">
    <citation type="submission" date="2019-02" db="EMBL/GenBank/DDBJ databases">
        <title>Deep-cultivation of Planctomycetes and their phenomic and genomic characterization uncovers novel biology.</title>
        <authorList>
            <person name="Wiegand S."/>
            <person name="Jogler M."/>
            <person name="Boedeker C."/>
            <person name="Pinto D."/>
            <person name="Vollmers J."/>
            <person name="Rivas-Marin E."/>
            <person name="Kohn T."/>
            <person name="Peeters S.H."/>
            <person name="Heuer A."/>
            <person name="Rast P."/>
            <person name="Oberbeckmann S."/>
            <person name="Bunk B."/>
            <person name="Jeske O."/>
            <person name="Meyerdierks A."/>
            <person name="Storesund J.E."/>
            <person name="Kallscheuer N."/>
            <person name="Luecker S."/>
            <person name="Lage O.M."/>
            <person name="Pohl T."/>
            <person name="Merkel B.J."/>
            <person name="Hornburger P."/>
            <person name="Mueller R.-W."/>
            <person name="Bruemmer F."/>
            <person name="Labrenz M."/>
            <person name="Spormann A.M."/>
            <person name="Op den Camp H."/>
            <person name="Overmann J."/>
            <person name="Amann R."/>
            <person name="Jetten M.S.M."/>
            <person name="Mascher T."/>
            <person name="Medema M.H."/>
            <person name="Devos D.P."/>
            <person name="Kaster A.-K."/>
            <person name="Ovreas L."/>
            <person name="Rohde M."/>
            <person name="Galperin M.Y."/>
            <person name="Jogler C."/>
        </authorList>
    </citation>
    <scope>NUCLEOTIDE SEQUENCE [LARGE SCALE GENOMIC DNA]</scope>
    <source>
        <strain evidence="3 4">I41</strain>
    </source>
</reference>
<dbReference type="InterPro" id="IPR030895">
    <property type="entry name" value="T5SS_PEPC_rpt"/>
</dbReference>
<organism evidence="3 4">
    <name type="scientific">Lacipirellula limnantheis</name>
    <dbReference type="NCBI Taxonomy" id="2528024"/>
    <lineage>
        <taxon>Bacteria</taxon>
        <taxon>Pseudomonadati</taxon>
        <taxon>Planctomycetota</taxon>
        <taxon>Planctomycetia</taxon>
        <taxon>Pirellulales</taxon>
        <taxon>Lacipirellulaceae</taxon>
        <taxon>Lacipirellula</taxon>
    </lineage>
</organism>
<dbReference type="Pfam" id="PF07589">
    <property type="entry name" value="PEP-CTERM"/>
    <property type="match status" value="1"/>
</dbReference>
<dbReference type="InterPro" id="IPR018247">
    <property type="entry name" value="EF_Hand_1_Ca_BS"/>
</dbReference>
<keyword evidence="4" id="KW-1185">Reference proteome</keyword>
<accession>A0A517TSB2</accession>
<gene>
    <name evidence="3" type="ORF">I41_04220</name>
</gene>
<protein>
    <recommendedName>
        <fullName evidence="2">Ice-binding protein C-terminal domain-containing protein</fullName>
    </recommendedName>
</protein>
<dbReference type="PROSITE" id="PS00018">
    <property type="entry name" value="EF_HAND_1"/>
    <property type="match status" value="2"/>
</dbReference>
<sequence precursor="true">MICRPMRIVHLHRAVAIRPLAALRPRAMLATALLGACLGGLHRHADAAVTASGDVSPAPPAGGGNVAATFRVGNTAVGSLAINAGTPLAVTGGSAIFGDTATGMGLVELDGFNSNFSTANDLTIGNAGLSSVKVLNFSKITLTDDLFLGIETTALGELLVQGLGSFTDVGDTVVVGSAGVGHIDVVHGGRIDADDTIFGQAAGGRGRVTVTGTGSRLIQTSSITLGDAGRGELNVLDQGLVTTTNALTGNAATGVGVATVSGSDSQWRITGFLNHGVAGLATLEVSAGGLVTMTGAMRMATGATAESHAVVSGANSLLAVGTTLTIGETGFSTLTVSGGGRVTSTIAVLGDNIGSRGAVVVDGANSLWKITGTLDVSQPGEAELAITGGGRVVASDVVRIAAAGVVRLDEGRLEAGLTGLTNNGLVAGGGRVTGNVSNTATGSIRVAVGDALVLASSLANAGAVDVAGGELETLAAVSNNADIDARFGATLRFGGAGLDNNSGAQLALTGGAIDVFGNVDNNLGAEIAVVGGASAVFHNAVTNNGTIFVSASSEIALLDNLAFVPSSTLGIQLASLVEEAEPTDALGLVDVSGATTLGGNLTVSLAAGFAAAVGDTFEILRASGGLAGTFASESLPSIGPGKALDVQYTPTSVLLAVVAAPGLTADFDEDGDVDAADLAKWKAGFGTASGATHMQGDADGNGAVDGSDFLAWQQQFGSTPAISATAAVPEPASVALAAFAAAGCLAARRRA</sequence>
<proteinExistence type="predicted"/>
<evidence type="ECO:0000313" key="3">
    <source>
        <dbReference type="EMBL" id="QDT71266.1"/>
    </source>
</evidence>
<evidence type="ECO:0000313" key="4">
    <source>
        <dbReference type="Proteomes" id="UP000317909"/>
    </source>
</evidence>
<feature type="chain" id="PRO_5021837530" description="Ice-binding protein C-terminal domain-containing protein" evidence="1">
    <location>
        <begin position="48"/>
        <end position="751"/>
    </location>
</feature>
<dbReference type="Gene3D" id="1.10.1330.10">
    <property type="entry name" value="Dockerin domain"/>
    <property type="match status" value="1"/>
</dbReference>
<dbReference type="EMBL" id="CP036339">
    <property type="protein sequence ID" value="QDT71266.1"/>
    <property type="molecule type" value="Genomic_DNA"/>
</dbReference>
<dbReference type="NCBIfam" id="TIGR04393">
    <property type="entry name" value="rpt_T5SS_PEPC"/>
    <property type="match status" value="4"/>
</dbReference>